<dbReference type="InterPro" id="IPR000477">
    <property type="entry name" value="RT_dom"/>
</dbReference>
<dbReference type="CDD" id="cd22744">
    <property type="entry name" value="OTU"/>
    <property type="match status" value="1"/>
</dbReference>
<dbReference type="Gene3D" id="3.30.420.10">
    <property type="entry name" value="Ribonuclease H-like superfamily/Ribonuclease H"/>
    <property type="match status" value="1"/>
</dbReference>
<feature type="region of interest" description="Disordered" evidence="1">
    <location>
        <begin position="93"/>
        <end position="165"/>
    </location>
</feature>
<dbReference type="InterPro" id="IPR043502">
    <property type="entry name" value="DNA/RNA_pol_sf"/>
</dbReference>
<dbReference type="SUPFAM" id="SSF56219">
    <property type="entry name" value="DNase I-like"/>
    <property type="match status" value="1"/>
</dbReference>
<dbReference type="Gene3D" id="3.90.70.80">
    <property type="match status" value="1"/>
</dbReference>
<dbReference type="InterPro" id="IPR036397">
    <property type="entry name" value="RNaseH_sf"/>
</dbReference>
<dbReference type="GO" id="GO:0003676">
    <property type="term" value="F:nucleic acid binding"/>
    <property type="evidence" value="ECO:0007669"/>
    <property type="project" value="InterPro"/>
</dbReference>
<dbReference type="EMBL" id="CAJNJA010029040">
    <property type="protein sequence ID" value="CAE7617784.1"/>
    <property type="molecule type" value="Genomic_DNA"/>
</dbReference>
<dbReference type="InterPro" id="IPR012337">
    <property type="entry name" value="RNaseH-like_sf"/>
</dbReference>
<comment type="caution">
    <text evidence="3">The sequence shown here is derived from an EMBL/GenBank/DDBJ whole genome shotgun (WGS) entry which is preliminary data.</text>
</comment>
<dbReference type="Pfam" id="PF00078">
    <property type="entry name" value="RVT_1"/>
    <property type="match status" value="1"/>
</dbReference>
<feature type="compositionally biased region" description="Low complexity" evidence="1">
    <location>
        <begin position="100"/>
        <end position="116"/>
    </location>
</feature>
<evidence type="ECO:0000313" key="4">
    <source>
        <dbReference type="Proteomes" id="UP000601435"/>
    </source>
</evidence>
<sequence length="1701" mass="184466">MLDEGFDAYLLRLSKPGAWAGSIELAAAAATLAQQIFVFRPNPDRAGEFDIRVFGAPGSKTPLALWFRDRHYQALVGESADLENASAGAVKAEIGDPAERGGAPSAGRAASSLGGRTPASTLGGCTAGPAAPSSVGGQTRCSPPAAPSLLGGKSQSASTSSRNKHAICQRRFRENPLVRGGRPRFECDLCDFAFEGSRAAVTSARHHHLVRFHDGVGLPGAIRVDYGVFRQLRKDECTAERYKWKCPLCRFGLPEGVEVSKHAKEIATARHRQQRHPGITNAAFQQAACQQAQARQRALARRRAAAANKKSAVRDVPTTAAPKGFTLVRWPNVDFPRGRARGRLGVRLVPQCLRCHHVYASPPSKSQPWTSACCQRAFALSFASRKAAHVKRTRALECRIRKIRGTKHGFPADQLESLFQEVQAVASLFADERLAVLALQEIDLNAHSLGNVTAAFRRHGLQFFAGPCGSRGHRVGLLSRLECAPVLLEGIADPSRVAAVTTELRCGHSIRKVVLCSLYGHAEDVEAASALARDVLVQLNASGFSWIALGDFNVTVEEAPWAGTLAGLPFARVLDNDFLECGPLPATSPSRIRRIDYAVSSRLVVATEVCGFCGCADHLGTAYTLDLESPAGFVPPARLPLAEVEVDEARWARFWRARARSFREALKVDCTGAWELLSAAAEEALAGEGVEAVPGVVARHALWTPKRPRDKHRAAAGVDSLLLVRLRRLHRRLAHLARVPADAPLLRKVRGDLHCAAETFPELRAFADANPLDALESVAGIVKLVADDERRAALRRWLATTSDDFGAQCSWVRRRCALEEAADRPSVPLGDLDPRVVTAPTEVLKQAESEWAPRWTARRDRSDDAVLHALRALPEVPQCAWQVTFDGPSLCGMARSMKGKAPGVDQWRAEELLLLPPSFWQSLAELWQSIADRGDVPRPWQRVRIALLPKRQGGTRPLSLLSVVWRLGAKHMLHQLDAWVGLWLDHTSCGGVPARSGKDLVHQLLAGMREHTQSAVVAQDLAKYFDAIDVRDLMVVLRRLAAPPQLVAVVQALYDGQERLFSRSGFLSGSWVQASRGLCQGCPLSPLLAAAVLRGWSALLGTAGARAASFVDDRYFWASSSDTLCSAKALSDEYDTAFGFHCDSRKCAIAASSASGIAGEVAAVCGYSRVEQLTILGLTLDFGQEGAAVPAAFALGHVRRRLRLVAVLTRSFIARRALMRRLVMPMITWAGAFGVVSADDARALRRDFLFRVGSATARDKAVPLCLAVVGYECDPCFMRHWAVLHELIRLRSGTRAWQDTAPLSVALRPLGQTLPIISSILRELGWQLSADERSLQRLDSLGVWRSFRFGFDGPQVLHSWLADFHRRADVKSCGRLRLDYHRSVQGLATGPSLPVPAEPLCLFAGHHKLYGTGSRALDKLCLGHGCSAWDKQKAHHLEVLPSCVCGLEAPSRPHLLWGCAHFPQCSAAVGAPRDRIQERLLGCAVPEWPAPPPVIDTSDIVEDLAEALRTAWVPERPWLHVATDGSCHAEVASFSVVLDQGTEVAAGVEGEDQSAYKAELSALALLVRAALFLDVVGTLWVVVDCKSLLDAVAGRGSLGALVSQITAGIAVLNARGLLLKLEWVPSHGKPVPVGWAASSGAAESFLRALNERADRVARQHNGRRCQHSARLRCLAARETALCWEVAALQAASLVASRWDAG</sequence>
<keyword evidence="4" id="KW-1185">Reference proteome</keyword>
<evidence type="ECO:0000256" key="1">
    <source>
        <dbReference type="SAM" id="MobiDB-lite"/>
    </source>
</evidence>
<dbReference type="PROSITE" id="PS50878">
    <property type="entry name" value="RT_POL"/>
    <property type="match status" value="1"/>
</dbReference>
<gene>
    <name evidence="3" type="ORF">SNEC2469_LOCUS17536</name>
</gene>
<dbReference type="SUPFAM" id="SSF56672">
    <property type="entry name" value="DNA/RNA polymerases"/>
    <property type="match status" value="1"/>
</dbReference>
<protein>
    <recommendedName>
        <fullName evidence="2">Reverse transcriptase domain-containing protein</fullName>
    </recommendedName>
</protein>
<dbReference type="OrthoDB" id="445956at2759"/>
<feature type="domain" description="Reverse transcriptase" evidence="2">
    <location>
        <begin position="929"/>
        <end position="1180"/>
    </location>
</feature>
<dbReference type="Proteomes" id="UP000601435">
    <property type="component" value="Unassembled WGS sequence"/>
</dbReference>
<organism evidence="3 4">
    <name type="scientific">Symbiodinium necroappetens</name>
    <dbReference type="NCBI Taxonomy" id="1628268"/>
    <lineage>
        <taxon>Eukaryota</taxon>
        <taxon>Sar</taxon>
        <taxon>Alveolata</taxon>
        <taxon>Dinophyceae</taxon>
        <taxon>Suessiales</taxon>
        <taxon>Symbiodiniaceae</taxon>
        <taxon>Symbiodinium</taxon>
    </lineage>
</organism>
<reference evidence="3" key="1">
    <citation type="submission" date="2021-02" db="EMBL/GenBank/DDBJ databases">
        <authorList>
            <person name="Dougan E. K."/>
            <person name="Rhodes N."/>
            <person name="Thang M."/>
            <person name="Chan C."/>
        </authorList>
    </citation>
    <scope>NUCLEOTIDE SEQUENCE</scope>
</reference>
<dbReference type="Gene3D" id="3.60.10.10">
    <property type="entry name" value="Endonuclease/exonuclease/phosphatase"/>
    <property type="match status" value="1"/>
</dbReference>
<evidence type="ECO:0000313" key="3">
    <source>
        <dbReference type="EMBL" id="CAE7617784.1"/>
    </source>
</evidence>
<dbReference type="SUPFAM" id="SSF53098">
    <property type="entry name" value="Ribonuclease H-like"/>
    <property type="match status" value="1"/>
</dbReference>
<dbReference type="InterPro" id="IPR036691">
    <property type="entry name" value="Endo/exonu/phosph_ase_sf"/>
</dbReference>
<evidence type="ECO:0000259" key="2">
    <source>
        <dbReference type="PROSITE" id="PS50878"/>
    </source>
</evidence>
<proteinExistence type="predicted"/>
<dbReference type="PANTHER" id="PTHR19446">
    <property type="entry name" value="REVERSE TRANSCRIPTASES"/>
    <property type="match status" value="1"/>
</dbReference>
<name>A0A812VEF4_9DINO</name>
<accession>A0A812VEF4</accession>